<dbReference type="GO" id="GO:0019344">
    <property type="term" value="P:cysteine biosynthetic process"/>
    <property type="evidence" value="ECO:0007669"/>
    <property type="project" value="TreeGrafter"/>
</dbReference>
<sequence length="311" mass="35167">MNLQQFRFVRETIRQNFNLTEAARQLYSSQPGVSKAIIELEDELGITIFERHGKRLRGLTEAGQQVSVIIDDIMRQVDNLQRLSDDLAENDEGSLIIGCTHAQARYFLPKFLIEFTKKFPKVRVSLSEGDPPQLANRLLHDEIDIAFATETLSQVSDIVTLDCYEWEHVLVMSSEHPLSQLTTSQAKNISLEQIQQYPLITYDRAFSGRTTIDRVFAEHGLVPDIILEAVDADVIKTYVNLNMGLGIIAGMAFDPGRDAALIQIPVGHLFGRHTTRLGLRKGVFVRDYLYEFVTMCSSQKISRHALDDMLA</sequence>
<dbReference type="eggNOG" id="COG0583">
    <property type="taxonomic scope" value="Bacteria"/>
</dbReference>
<dbReference type="GO" id="GO:0000976">
    <property type="term" value="F:transcription cis-regulatory region binding"/>
    <property type="evidence" value="ECO:0007669"/>
    <property type="project" value="TreeGrafter"/>
</dbReference>
<keyword evidence="3" id="KW-0238">DNA-binding</keyword>
<comment type="caution">
    <text evidence="6">The sequence shown here is derived from an EMBL/GenBank/DDBJ whole genome shotgun (WGS) entry which is preliminary data.</text>
</comment>
<accession>A0A096AJ09</accession>
<dbReference type="Proteomes" id="UP000029629">
    <property type="component" value="Unassembled WGS sequence"/>
</dbReference>
<dbReference type="OrthoDB" id="5297026at2"/>
<keyword evidence="7" id="KW-1185">Reference proteome</keyword>
<proteinExistence type="inferred from homology"/>
<evidence type="ECO:0000313" key="6">
    <source>
        <dbReference type="EMBL" id="KGF30667.1"/>
    </source>
</evidence>
<dbReference type="InterPro" id="IPR037423">
    <property type="entry name" value="CysB_PBP2"/>
</dbReference>
<gene>
    <name evidence="6" type="ORF">HMPREF2130_05895</name>
</gene>
<evidence type="ECO:0000256" key="3">
    <source>
        <dbReference type="ARBA" id="ARBA00023125"/>
    </source>
</evidence>
<dbReference type="SUPFAM" id="SSF46785">
    <property type="entry name" value="Winged helix' DNA-binding domain"/>
    <property type="match status" value="1"/>
</dbReference>
<evidence type="ECO:0000259" key="5">
    <source>
        <dbReference type="PROSITE" id="PS50931"/>
    </source>
</evidence>
<dbReference type="CDD" id="cd08413">
    <property type="entry name" value="PBP2_CysB_like"/>
    <property type="match status" value="1"/>
</dbReference>
<dbReference type="Gene3D" id="3.40.190.10">
    <property type="entry name" value="Periplasmic binding protein-like II"/>
    <property type="match status" value="2"/>
</dbReference>
<evidence type="ECO:0000256" key="4">
    <source>
        <dbReference type="ARBA" id="ARBA00023163"/>
    </source>
</evidence>
<evidence type="ECO:0000256" key="1">
    <source>
        <dbReference type="ARBA" id="ARBA00009437"/>
    </source>
</evidence>
<feature type="domain" description="HTH lysR-type" evidence="5">
    <location>
        <begin position="1"/>
        <end position="59"/>
    </location>
</feature>
<dbReference type="InterPro" id="IPR036390">
    <property type="entry name" value="WH_DNA-bd_sf"/>
</dbReference>
<dbReference type="AlphaFoldDB" id="A0A096AJ09"/>
<dbReference type="Gene3D" id="1.10.10.10">
    <property type="entry name" value="Winged helix-like DNA-binding domain superfamily/Winged helix DNA-binding domain"/>
    <property type="match status" value="1"/>
</dbReference>
<dbReference type="RefSeq" id="WP_036559018.1">
    <property type="nucleotide sequence ID" value="NZ_JRNI01000021.1"/>
</dbReference>
<dbReference type="Pfam" id="PF03466">
    <property type="entry name" value="LysR_substrate"/>
    <property type="match status" value="1"/>
</dbReference>
<dbReference type="PROSITE" id="PS50931">
    <property type="entry name" value="HTH_LYSR"/>
    <property type="match status" value="1"/>
</dbReference>
<keyword evidence="2" id="KW-0805">Transcription regulation</keyword>
<dbReference type="GO" id="GO:0003700">
    <property type="term" value="F:DNA-binding transcription factor activity"/>
    <property type="evidence" value="ECO:0007669"/>
    <property type="project" value="InterPro"/>
</dbReference>
<dbReference type="PANTHER" id="PTHR30126">
    <property type="entry name" value="HTH-TYPE TRANSCRIPTIONAL REGULATOR"/>
    <property type="match status" value="1"/>
</dbReference>
<dbReference type="PANTHER" id="PTHR30126:SF6">
    <property type="entry name" value="HTH-TYPE TRANSCRIPTIONAL REGULATOR CYSB-RELATED"/>
    <property type="match status" value="1"/>
</dbReference>
<reference evidence="6 7" key="1">
    <citation type="submission" date="2014-07" db="EMBL/GenBank/DDBJ databases">
        <authorList>
            <person name="McCorrison J."/>
            <person name="Sanka R."/>
            <person name="Torralba M."/>
            <person name="Gillis M."/>
            <person name="Haft D.H."/>
            <person name="Methe B."/>
            <person name="Sutton G."/>
            <person name="Nelson K.E."/>
        </authorList>
    </citation>
    <scope>NUCLEOTIDE SEQUENCE [LARGE SCALE GENOMIC DNA]</scope>
    <source>
        <strain evidence="6 7">DNF00040</strain>
    </source>
</reference>
<organism evidence="6 7">
    <name type="scientific">Oligella urethralis DNF00040</name>
    <dbReference type="NCBI Taxonomy" id="1401065"/>
    <lineage>
        <taxon>Bacteria</taxon>
        <taxon>Pseudomonadati</taxon>
        <taxon>Pseudomonadota</taxon>
        <taxon>Betaproteobacteria</taxon>
        <taxon>Burkholderiales</taxon>
        <taxon>Alcaligenaceae</taxon>
        <taxon>Oligella</taxon>
    </lineage>
</organism>
<comment type="similarity">
    <text evidence="1">Belongs to the LysR transcriptional regulatory family.</text>
</comment>
<dbReference type="InterPro" id="IPR036388">
    <property type="entry name" value="WH-like_DNA-bd_sf"/>
</dbReference>
<dbReference type="PRINTS" id="PR00039">
    <property type="entry name" value="HTHLYSR"/>
</dbReference>
<name>A0A096AJ09_9BURK</name>
<dbReference type="InterPro" id="IPR000847">
    <property type="entry name" value="LysR_HTH_N"/>
</dbReference>
<dbReference type="InterPro" id="IPR005119">
    <property type="entry name" value="LysR_subst-bd"/>
</dbReference>
<dbReference type="Pfam" id="PF00126">
    <property type="entry name" value="HTH_1"/>
    <property type="match status" value="1"/>
</dbReference>
<keyword evidence="4" id="KW-0804">Transcription</keyword>
<dbReference type="NCBIfam" id="NF009327">
    <property type="entry name" value="PRK12684.1"/>
    <property type="match status" value="1"/>
</dbReference>
<dbReference type="EMBL" id="JRNI01000021">
    <property type="protein sequence ID" value="KGF30667.1"/>
    <property type="molecule type" value="Genomic_DNA"/>
</dbReference>
<protein>
    <submittedName>
        <fullName evidence="6">Transcriptional regulator</fullName>
    </submittedName>
</protein>
<evidence type="ECO:0000313" key="7">
    <source>
        <dbReference type="Proteomes" id="UP000029629"/>
    </source>
</evidence>
<evidence type="ECO:0000256" key="2">
    <source>
        <dbReference type="ARBA" id="ARBA00023015"/>
    </source>
</evidence>
<dbReference type="SUPFAM" id="SSF53850">
    <property type="entry name" value="Periplasmic binding protein-like II"/>
    <property type="match status" value="1"/>
</dbReference>